<dbReference type="SUPFAM" id="SSF53335">
    <property type="entry name" value="S-adenosyl-L-methionine-dependent methyltransferases"/>
    <property type="match status" value="1"/>
</dbReference>
<dbReference type="PANTHER" id="PTHR14614:SF132">
    <property type="entry name" value="PROTEIN-LYSINE METHYLTRANSFERASE C42C1.13"/>
    <property type="match status" value="1"/>
</dbReference>
<dbReference type="CDD" id="cd02440">
    <property type="entry name" value="AdoMet_MTases"/>
    <property type="match status" value="1"/>
</dbReference>
<reference evidence="2" key="1">
    <citation type="journal article" date="2015" name="Genome Announc.">
        <title>Draft genome sequence of Talaromyces cellulolyticus strain Y-94, a source of lignocellulosic biomass-degrading enzymes.</title>
        <authorList>
            <person name="Fujii T."/>
            <person name="Koike H."/>
            <person name="Sawayama S."/>
            <person name="Yano S."/>
            <person name="Inoue H."/>
        </authorList>
    </citation>
    <scope>NUCLEOTIDE SEQUENCE [LARGE SCALE GENOMIC DNA]</scope>
    <source>
        <strain evidence="2">Y-94</strain>
    </source>
</reference>
<keyword evidence="2" id="KW-1185">Reference proteome</keyword>
<dbReference type="Pfam" id="PF10294">
    <property type="entry name" value="Methyltransf_16"/>
    <property type="match status" value="1"/>
</dbReference>
<sequence length="369" mass="40878">MVYYIRFLKTPRTQIVKGFVSVSALISITTDLGDAFLAEDVELQVQLIDVSDPETESKLTSKSKSAAIVIDNTNKWEAGKRELKISTNSIKIDKKISKVVLAVGPKIGGSTTLDTDLSDAKRVPLVIAGWSAPFAVAQHSEAEKVIERRFVLQNDTRLRIWEETGNNIARHIWDAALAAIICLQDTNTSGKCSMPRLQSRFRAQSKEQLQVIELGSGCGIVGIALAQMLFRCSVTLTDLAEVNDIMERNLQIAQSAAAESETRFRVLDWEEELDADVTEKPIDLVLVSDCTYNADSLPALVQVLDRLVQASPAAVVLVSLKRRHESEAVFFDLMRQSALVVLEESVHSLPAPYSEQDRIEMYLFGRQAD</sequence>
<dbReference type="PANTHER" id="PTHR14614">
    <property type="entry name" value="HEPATOCELLULAR CARCINOMA-ASSOCIATED ANTIGEN"/>
    <property type="match status" value="1"/>
</dbReference>
<dbReference type="GO" id="GO:0008757">
    <property type="term" value="F:S-adenosylmethionine-dependent methyltransferase activity"/>
    <property type="evidence" value="ECO:0007669"/>
    <property type="project" value="UniProtKB-ARBA"/>
</dbReference>
<dbReference type="GO" id="GO:0005829">
    <property type="term" value="C:cytosol"/>
    <property type="evidence" value="ECO:0007669"/>
    <property type="project" value="TreeGrafter"/>
</dbReference>
<dbReference type="AlphaFoldDB" id="A0A6N4SL98"/>
<dbReference type="EMBL" id="DF933835">
    <property type="protein sequence ID" value="GAM40496.1"/>
    <property type="molecule type" value="Genomic_DNA"/>
</dbReference>
<comment type="caution">
    <text evidence="1">The sequence shown here is derived from an EMBL/GenBank/DDBJ whole genome shotgun (WGS) entry which is preliminary data.</text>
</comment>
<dbReference type="Proteomes" id="UP000053095">
    <property type="component" value="Unassembled WGS sequence"/>
</dbReference>
<evidence type="ECO:0000313" key="1">
    <source>
        <dbReference type="EMBL" id="GAM40496.1"/>
    </source>
</evidence>
<dbReference type="InterPro" id="IPR019410">
    <property type="entry name" value="Methyltransf_16"/>
</dbReference>
<accession>A0A6N4SL98</accession>
<dbReference type="Gene3D" id="3.40.50.150">
    <property type="entry name" value="Vaccinia Virus protein VP39"/>
    <property type="match status" value="1"/>
</dbReference>
<organism evidence="1 2">
    <name type="scientific">Talaromyces pinophilus</name>
    <name type="common">Penicillium pinophilum</name>
    <dbReference type="NCBI Taxonomy" id="128442"/>
    <lineage>
        <taxon>Eukaryota</taxon>
        <taxon>Fungi</taxon>
        <taxon>Dikarya</taxon>
        <taxon>Ascomycota</taxon>
        <taxon>Pezizomycotina</taxon>
        <taxon>Eurotiomycetes</taxon>
        <taxon>Eurotiomycetidae</taxon>
        <taxon>Eurotiales</taxon>
        <taxon>Trichocomaceae</taxon>
        <taxon>Talaromyces</taxon>
        <taxon>Talaromyces sect. Talaromyces</taxon>
    </lineage>
</organism>
<protein>
    <submittedName>
        <fullName evidence="1">Uncharacterized protein</fullName>
    </submittedName>
</protein>
<proteinExistence type="predicted"/>
<gene>
    <name evidence="1" type="ORF">TCE0_039f12889</name>
</gene>
<name>A0A6N4SL98_TALPI</name>
<dbReference type="InterPro" id="IPR029063">
    <property type="entry name" value="SAM-dependent_MTases_sf"/>
</dbReference>
<evidence type="ECO:0000313" key="2">
    <source>
        <dbReference type="Proteomes" id="UP000053095"/>
    </source>
</evidence>